<dbReference type="EMBL" id="WNKX01000030">
    <property type="protein sequence ID" value="MTW13922.1"/>
    <property type="molecule type" value="Genomic_DNA"/>
</dbReference>
<evidence type="ECO:0000313" key="1">
    <source>
        <dbReference type="EMBL" id="MTW13922.1"/>
    </source>
</evidence>
<keyword evidence="2" id="KW-1185">Reference proteome</keyword>
<dbReference type="Proteomes" id="UP000472320">
    <property type="component" value="Unassembled WGS sequence"/>
</dbReference>
<proteinExistence type="predicted"/>
<dbReference type="RefSeq" id="WP_155456835.1">
    <property type="nucleotide sequence ID" value="NZ_WNKX01000030.1"/>
</dbReference>
<comment type="caution">
    <text evidence="1">The sequence shown here is derived from an EMBL/GenBank/DDBJ whole genome shotgun (WGS) entry which is preliminary data.</text>
</comment>
<name>A0A6L6QNF5_9BURK</name>
<sequence>MAWTYYWAAGGGGQQPAYNQFDYNGCAVGCGPVAWAMLFCWADHQAANGNAYWSPRTGIYRQDGGRGNDATAPLYQDNGVNNVIRELNGEVHTFCSFGSGATCPWDMPGAAQYLNGRTGATMQANWNSLGISEDGLRDQAISSIANRHTPAIIGTGWLSHYPLAFGYAWQQRTVRKCFIFCWDETVTDRFFYVNEGWGGGGSGDWVEASTWFCGQLYP</sequence>
<evidence type="ECO:0008006" key="3">
    <source>
        <dbReference type="Google" id="ProtNLM"/>
    </source>
</evidence>
<dbReference type="AlphaFoldDB" id="A0A6L6QNF5"/>
<reference evidence="1 2" key="1">
    <citation type="submission" date="2019-11" db="EMBL/GenBank/DDBJ databases">
        <title>Type strains purchased from KCTC, JCM and DSMZ.</title>
        <authorList>
            <person name="Lu H."/>
        </authorList>
    </citation>
    <scope>NUCLEOTIDE SEQUENCE [LARGE SCALE GENOMIC DNA]</scope>
    <source>
        <strain evidence="1 2">JCM 31587</strain>
    </source>
</reference>
<gene>
    <name evidence="1" type="ORF">GM658_25235</name>
</gene>
<dbReference type="OrthoDB" id="7719249at2"/>
<accession>A0A6L6QNF5</accession>
<organism evidence="1 2">
    <name type="scientific">Massilia eburnea</name>
    <dbReference type="NCBI Taxonomy" id="1776165"/>
    <lineage>
        <taxon>Bacteria</taxon>
        <taxon>Pseudomonadati</taxon>
        <taxon>Pseudomonadota</taxon>
        <taxon>Betaproteobacteria</taxon>
        <taxon>Burkholderiales</taxon>
        <taxon>Oxalobacteraceae</taxon>
        <taxon>Telluria group</taxon>
        <taxon>Massilia</taxon>
    </lineage>
</organism>
<protein>
    <recommendedName>
        <fullName evidence="3">Peptidase C39-like domain-containing protein</fullName>
    </recommendedName>
</protein>
<evidence type="ECO:0000313" key="2">
    <source>
        <dbReference type="Proteomes" id="UP000472320"/>
    </source>
</evidence>